<dbReference type="Proteomes" id="UP000178774">
    <property type="component" value="Unassembled WGS sequence"/>
</dbReference>
<evidence type="ECO:0000259" key="4">
    <source>
        <dbReference type="Pfam" id="PF00198"/>
    </source>
</evidence>
<keyword evidence="3" id="KW-0012">Acyltransferase</keyword>
<dbReference type="InterPro" id="IPR001078">
    <property type="entry name" value="2-oxoacid_DH_actylTfrase"/>
</dbReference>
<feature type="domain" description="2-oxoacid dehydrogenase acyltransferase catalytic" evidence="4">
    <location>
        <begin position="33"/>
        <end position="205"/>
    </location>
</feature>
<accession>A0A1G2HS73</accession>
<dbReference type="Pfam" id="PF00198">
    <property type="entry name" value="2-oxoacid_dh"/>
    <property type="match status" value="1"/>
</dbReference>
<proteinExistence type="predicted"/>
<comment type="cofactor">
    <cofactor evidence="1">
        <name>(R)-lipoate</name>
        <dbReference type="ChEBI" id="CHEBI:83088"/>
    </cofactor>
</comment>
<dbReference type="InterPro" id="IPR023213">
    <property type="entry name" value="CAT-like_dom_sf"/>
</dbReference>
<dbReference type="EMBL" id="MHOP01000024">
    <property type="protein sequence ID" value="OGZ65293.1"/>
    <property type="molecule type" value="Genomic_DNA"/>
</dbReference>
<comment type="caution">
    <text evidence="5">The sequence shown here is derived from an EMBL/GenBank/DDBJ whole genome shotgun (WGS) entry which is preliminary data.</text>
</comment>
<name>A0A1G2HS73_9BACT</name>
<dbReference type="GO" id="GO:0016407">
    <property type="term" value="F:acetyltransferase activity"/>
    <property type="evidence" value="ECO:0007669"/>
    <property type="project" value="TreeGrafter"/>
</dbReference>
<evidence type="ECO:0000256" key="1">
    <source>
        <dbReference type="ARBA" id="ARBA00001938"/>
    </source>
</evidence>
<gene>
    <name evidence="5" type="ORF">A2822_04510</name>
</gene>
<dbReference type="PANTHER" id="PTHR43178">
    <property type="entry name" value="DIHYDROLIPOAMIDE ACETYLTRANSFERASE COMPONENT OF PYRUVATE DEHYDROGENASE COMPLEX"/>
    <property type="match status" value="1"/>
</dbReference>
<dbReference type="InterPro" id="IPR050743">
    <property type="entry name" value="2-oxoacid_DH_E2_comp"/>
</dbReference>
<dbReference type="AlphaFoldDB" id="A0A1G2HS73"/>
<dbReference type="PANTHER" id="PTHR43178:SF5">
    <property type="entry name" value="LIPOAMIDE ACYLTRANSFERASE COMPONENT OF BRANCHED-CHAIN ALPHA-KETO ACID DEHYDROGENASE COMPLEX, MITOCHONDRIAL"/>
    <property type="match status" value="1"/>
</dbReference>
<organism evidence="5 6">
    <name type="scientific">Candidatus Staskawiczbacteria bacterium RIFCSPHIGHO2_01_FULL_41_41</name>
    <dbReference type="NCBI Taxonomy" id="1802203"/>
    <lineage>
        <taxon>Bacteria</taxon>
        <taxon>Candidatus Staskawicziibacteriota</taxon>
    </lineage>
</organism>
<evidence type="ECO:0000313" key="5">
    <source>
        <dbReference type="EMBL" id="OGZ65293.1"/>
    </source>
</evidence>
<dbReference type="Gene3D" id="3.30.559.10">
    <property type="entry name" value="Chloramphenicol acetyltransferase-like domain"/>
    <property type="match status" value="1"/>
</dbReference>
<sequence>MSNQTNSYLVGYNCGISIEIESFPISQRSLRYQQQENPSLSLGDQVIYAVAQVLPKFPEFNSYFSGEVTKYPSINIAYSINLGKGPKKVVLKNADKLSLVEVSYAVKAFAFKYMRENLTEADTEGATTSILNLSFFNPYSVVTPLFADQAALLTIASEREIVKIVQEKAVAQKVFNLCLAYDVRVADCQRALQFLNAIKDILEKKEA</sequence>
<evidence type="ECO:0000313" key="6">
    <source>
        <dbReference type="Proteomes" id="UP000178774"/>
    </source>
</evidence>
<dbReference type="GO" id="GO:0031405">
    <property type="term" value="F:lipoic acid binding"/>
    <property type="evidence" value="ECO:0007669"/>
    <property type="project" value="TreeGrafter"/>
</dbReference>
<keyword evidence="2" id="KW-0808">Transferase</keyword>
<dbReference type="GO" id="GO:0005737">
    <property type="term" value="C:cytoplasm"/>
    <property type="evidence" value="ECO:0007669"/>
    <property type="project" value="TreeGrafter"/>
</dbReference>
<evidence type="ECO:0000256" key="3">
    <source>
        <dbReference type="ARBA" id="ARBA00023315"/>
    </source>
</evidence>
<protein>
    <recommendedName>
        <fullName evidence="4">2-oxoacid dehydrogenase acyltransferase catalytic domain-containing protein</fullName>
    </recommendedName>
</protein>
<dbReference type="SUPFAM" id="SSF52777">
    <property type="entry name" value="CoA-dependent acyltransferases"/>
    <property type="match status" value="1"/>
</dbReference>
<reference evidence="5 6" key="1">
    <citation type="journal article" date="2016" name="Nat. Commun.">
        <title>Thousands of microbial genomes shed light on interconnected biogeochemical processes in an aquifer system.</title>
        <authorList>
            <person name="Anantharaman K."/>
            <person name="Brown C.T."/>
            <person name="Hug L.A."/>
            <person name="Sharon I."/>
            <person name="Castelle C.J."/>
            <person name="Probst A.J."/>
            <person name="Thomas B.C."/>
            <person name="Singh A."/>
            <person name="Wilkins M.J."/>
            <person name="Karaoz U."/>
            <person name="Brodie E.L."/>
            <person name="Williams K.H."/>
            <person name="Hubbard S.S."/>
            <person name="Banfield J.F."/>
        </authorList>
    </citation>
    <scope>NUCLEOTIDE SEQUENCE [LARGE SCALE GENOMIC DNA]</scope>
</reference>
<evidence type="ECO:0000256" key="2">
    <source>
        <dbReference type="ARBA" id="ARBA00022679"/>
    </source>
</evidence>